<protein>
    <submittedName>
        <fullName evidence="1">Uncharacterized protein</fullName>
    </submittedName>
</protein>
<dbReference type="EMBL" id="AMXI01000262">
    <property type="protein sequence ID" value="EKN42754.1"/>
    <property type="molecule type" value="Genomic_DNA"/>
</dbReference>
<sequence>SQKKEWFKLAIQPFDKGGMMMERNYVVVCNRYKGISGSLLFWGNKTEDNAKKRSFGGYTSDFNECEKYTLEEIKKSGYSFPIYGKDINHDNYMKVEDFAIEISRLKRLGYRPMLIYYR</sequence>
<dbReference type="AlphaFoldDB" id="M1ZYM6"/>
<reference evidence="1 2" key="2">
    <citation type="submission" date="2013-03" db="EMBL/GenBank/DDBJ databases">
        <title>Diversity in Clostridium botulinum.</title>
        <authorList>
            <person name="Timme R.E."/>
            <person name="Allard M."/>
            <person name="Luo Y."/>
            <person name="Strain E."/>
            <person name="Gonzalez-Escalona N."/>
            <person name="Brown E."/>
        </authorList>
    </citation>
    <scope>NUCLEOTIDE SEQUENCE [LARGE SCALE GENOMIC DNA]</scope>
    <source>
        <strain evidence="1 2">CFSAN001627</strain>
    </source>
</reference>
<organism evidence="1 2">
    <name type="scientific">Clostridium botulinum CFSAN001627</name>
    <dbReference type="NCBI Taxonomy" id="1232189"/>
    <lineage>
        <taxon>Bacteria</taxon>
        <taxon>Bacillati</taxon>
        <taxon>Bacillota</taxon>
        <taxon>Clostridia</taxon>
        <taxon>Eubacteriales</taxon>
        <taxon>Clostridiaceae</taxon>
        <taxon>Clostridium</taxon>
    </lineage>
</organism>
<dbReference type="PATRIC" id="fig|1232189.3.peg.782"/>
<dbReference type="Proteomes" id="UP000011944">
    <property type="component" value="Unassembled WGS sequence"/>
</dbReference>
<gene>
    <name evidence="1" type="ORF">CFSAN001627_04792</name>
</gene>
<comment type="caution">
    <text evidence="1">The sequence shown here is derived from an EMBL/GenBank/DDBJ whole genome shotgun (WGS) entry which is preliminary data.</text>
</comment>
<proteinExistence type="predicted"/>
<accession>M1ZYM6</accession>
<reference evidence="1 2" key="1">
    <citation type="submission" date="2012-10" db="EMBL/GenBank/DDBJ databases">
        <authorList>
            <person name="Strain E.A."/>
            <person name="Brown E."/>
            <person name="Allard M.W."/>
            <person name="Gonzalez-Escalona N."/>
            <person name="Timme R."/>
        </authorList>
    </citation>
    <scope>NUCLEOTIDE SEQUENCE [LARGE SCALE GENOMIC DNA]</scope>
    <source>
        <strain evidence="1 2">CFSAN001627</strain>
    </source>
</reference>
<evidence type="ECO:0000313" key="1">
    <source>
        <dbReference type="EMBL" id="EKN42754.1"/>
    </source>
</evidence>
<evidence type="ECO:0000313" key="2">
    <source>
        <dbReference type="Proteomes" id="UP000011944"/>
    </source>
</evidence>
<feature type="non-terminal residue" evidence="1">
    <location>
        <position position="1"/>
    </location>
</feature>
<name>M1ZYM6_CLOBO</name>